<dbReference type="PROSITE" id="PS00027">
    <property type="entry name" value="HOMEOBOX_1"/>
    <property type="match status" value="1"/>
</dbReference>
<evidence type="ECO:0000256" key="2">
    <source>
        <dbReference type="ARBA" id="ARBA00023125"/>
    </source>
</evidence>
<feature type="domain" description="Homeobox" evidence="8">
    <location>
        <begin position="237"/>
        <end position="297"/>
    </location>
</feature>
<keyword evidence="3 5" id="KW-0371">Homeobox</keyword>
<feature type="region of interest" description="Disordered" evidence="7">
    <location>
        <begin position="205"/>
        <end position="239"/>
    </location>
</feature>
<dbReference type="CDD" id="cd00086">
    <property type="entry name" value="homeodomain"/>
    <property type="match status" value="1"/>
</dbReference>
<dbReference type="InterPro" id="IPR017970">
    <property type="entry name" value="Homeobox_CS"/>
</dbReference>
<feature type="region of interest" description="Disordered" evidence="7">
    <location>
        <begin position="1"/>
        <end position="82"/>
    </location>
</feature>
<dbReference type="EMBL" id="JBICBT010000446">
    <property type="protein sequence ID" value="KAL3113435.1"/>
    <property type="molecule type" value="Genomic_DNA"/>
</dbReference>
<reference evidence="9 10" key="1">
    <citation type="submission" date="2024-10" db="EMBL/GenBank/DDBJ databases">
        <authorList>
            <person name="Kim D."/>
        </authorList>
    </citation>
    <scope>NUCLEOTIDE SEQUENCE [LARGE SCALE GENOMIC DNA]</scope>
    <source>
        <strain evidence="9">BH-2024</strain>
    </source>
</reference>
<keyword evidence="10" id="KW-1185">Reference proteome</keyword>
<accession>A0ABD2LDZ4</accession>
<evidence type="ECO:0000256" key="7">
    <source>
        <dbReference type="SAM" id="MobiDB-lite"/>
    </source>
</evidence>
<evidence type="ECO:0000313" key="9">
    <source>
        <dbReference type="EMBL" id="KAL3113435.1"/>
    </source>
</evidence>
<gene>
    <name evidence="9" type="ORF">niasHT_013545</name>
</gene>
<evidence type="ECO:0000256" key="1">
    <source>
        <dbReference type="ARBA" id="ARBA00004123"/>
    </source>
</evidence>
<feature type="compositionally biased region" description="Low complexity" evidence="7">
    <location>
        <begin position="224"/>
        <end position="237"/>
    </location>
</feature>
<dbReference type="GO" id="GO:0005634">
    <property type="term" value="C:nucleus"/>
    <property type="evidence" value="ECO:0007669"/>
    <property type="project" value="UniProtKB-SubCell"/>
</dbReference>
<dbReference type="Pfam" id="PF00046">
    <property type="entry name" value="Homeodomain"/>
    <property type="match status" value="1"/>
</dbReference>
<dbReference type="PROSITE" id="PS50071">
    <property type="entry name" value="HOMEOBOX_2"/>
    <property type="match status" value="1"/>
</dbReference>
<proteinExistence type="predicted"/>
<evidence type="ECO:0000259" key="8">
    <source>
        <dbReference type="PROSITE" id="PS50071"/>
    </source>
</evidence>
<dbReference type="SUPFAM" id="SSF46689">
    <property type="entry name" value="Homeodomain-like"/>
    <property type="match status" value="1"/>
</dbReference>
<dbReference type="InterPro" id="IPR050649">
    <property type="entry name" value="Paired_Homeobox_TFs"/>
</dbReference>
<keyword evidence="4 5" id="KW-0539">Nucleus</keyword>
<comment type="caution">
    <text evidence="9">The sequence shown here is derived from an EMBL/GenBank/DDBJ whole genome shotgun (WGS) entry which is preliminary data.</text>
</comment>
<feature type="DNA-binding region" description="Homeobox" evidence="5">
    <location>
        <begin position="239"/>
        <end position="298"/>
    </location>
</feature>
<evidence type="ECO:0000256" key="6">
    <source>
        <dbReference type="RuleBase" id="RU000682"/>
    </source>
</evidence>
<feature type="compositionally biased region" description="Basic and acidic residues" evidence="7">
    <location>
        <begin position="1"/>
        <end position="19"/>
    </location>
</feature>
<comment type="subcellular location">
    <subcellularLocation>
        <location evidence="1 5 6">Nucleus</location>
    </subcellularLocation>
</comment>
<dbReference type="InterPro" id="IPR009057">
    <property type="entry name" value="Homeodomain-like_sf"/>
</dbReference>
<keyword evidence="2 5" id="KW-0238">DNA-binding</keyword>
<dbReference type="SMART" id="SM00389">
    <property type="entry name" value="HOX"/>
    <property type="match status" value="1"/>
</dbReference>
<sequence length="497" mass="52035">MEKGGGEKGRGEGGRREGGSRCGESGEGDEGYAQLEEEEENDDEQGRVTMSLANQNHSGAGSASSQSTGELSASSQAAADQSEQSLQQLSICGAHDTAHQLTADSATQLSLSAATLSALIPGPAGMLSAVGIPQELKPATLPDFSQYNHYASAANLRPILDGHNVLSAATAAVNCGLGQAINGQILESSTSNSSALSAAAHQQSALKRVKAEPRPTPSIGTGGSSLFSHSSSYPSAPARRRHRTTFSQEQLAELEKAFQVSHYPDIYAREELAKQTKLNEARIQVWFQNRRAKFRKQEKQLNKGGVSAAVSVGPAGLGSMLVQAQAQAASHMIQQQISAGAAQNSGARTTAGMGSESGAISGGYGTTAGGGGGTGRATTGMGSGIGLENYWCSSYQMPTSMSRPTMAMHYGGMNYGMGFSQMIASPQLNCFNADTVTSDLYQNLNFYSKQQQQQQQQPQSNEASSAAIAAIQSNGGTNNQQNNNYTQQHQQQQNNAH</sequence>
<dbReference type="PANTHER" id="PTHR24329">
    <property type="entry name" value="HOMEOBOX PROTEIN ARISTALESS"/>
    <property type="match status" value="1"/>
</dbReference>
<dbReference type="GO" id="GO:0003677">
    <property type="term" value="F:DNA binding"/>
    <property type="evidence" value="ECO:0007669"/>
    <property type="project" value="UniProtKB-UniRule"/>
</dbReference>
<evidence type="ECO:0000256" key="5">
    <source>
        <dbReference type="PROSITE-ProRule" id="PRU00108"/>
    </source>
</evidence>
<dbReference type="Gene3D" id="1.10.10.60">
    <property type="entry name" value="Homeodomain-like"/>
    <property type="match status" value="1"/>
</dbReference>
<dbReference type="AlphaFoldDB" id="A0ABD2LDZ4"/>
<dbReference type="InterPro" id="IPR001356">
    <property type="entry name" value="HD"/>
</dbReference>
<feature type="region of interest" description="Disordered" evidence="7">
    <location>
        <begin position="451"/>
        <end position="497"/>
    </location>
</feature>
<feature type="compositionally biased region" description="Low complexity" evidence="7">
    <location>
        <begin position="54"/>
        <end position="82"/>
    </location>
</feature>
<dbReference type="PANTHER" id="PTHR24329:SF577">
    <property type="entry name" value="HOMEOBOX PROTEIN UNC-42"/>
    <property type="match status" value="1"/>
</dbReference>
<protein>
    <recommendedName>
        <fullName evidence="8">Homeobox domain-containing protein</fullName>
    </recommendedName>
</protein>
<name>A0ABD2LDZ4_9BILA</name>
<evidence type="ECO:0000313" key="10">
    <source>
        <dbReference type="Proteomes" id="UP001620626"/>
    </source>
</evidence>
<evidence type="ECO:0000256" key="3">
    <source>
        <dbReference type="ARBA" id="ARBA00023155"/>
    </source>
</evidence>
<evidence type="ECO:0000256" key="4">
    <source>
        <dbReference type="ARBA" id="ARBA00023242"/>
    </source>
</evidence>
<dbReference type="FunFam" id="1.10.10.60:FF:000679">
    <property type="entry name" value="Homeobox protein aristaless"/>
    <property type="match status" value="1"/>
</dbReference>
<feature type="compositionally biased region" description="Acidic residues" evidence="7">
    <location>
        <begin position="26"/>
        <end position="43"/>
    </location>
</feature>
<organism evidence="9 10">
    <name type="scientific">Heterodera trifolii</name>
    <dbReference type="NCBI Taxonomy" id="157864"/>
    <lineage>
        <taxon>Eukaryota</taxon>
        <taxon>Metazoa</taxon>
        <taxon>Ecdysozoa</taxon>
        <taxon>Nematoda</taxon>
        <taxon>Chromadorea</taxon>
        <taxon>Rhabditida</taxon>
        <taxon>Tylenchina</taxon>
        <taxon>Tylenchomorpha</taxon>
        <taxon>Tylenchoidea</taxon>
        <taxon>Heteroderidae</taxon>
        <taxon>Heteroderinae</taxon>
        <taxon>Heterodera</taxon>
    </lineage>
</organism>
<dbReference type="Proteomes" id="UP001620626">
    <property type="component" value="Unassembled WGS sequence"/>
</dbReference>
<dbReference type="GO" id="GO:0030182">
    <property type="term" value="P:neuron differentiation"/>
    <property type="evidence" value="ECO:0007669"/>
    <property type="project" value="UniProtKB-ARBA"/>
</dbReference>